<keyword evidence="2" id="KW-1185">Reference proteome</keyword>
<accession>A0ABR3KED6</accession>
<reference evidence="1 2" key="1">
    <citation type="submission" date="2024-07" db="EMBL/GenBank/DDBJ databases">
        <title>Enhanced genomic and transcriptomic resources for Trichinella pseudospiralis and T. spiralis underpin the discovery of pronounced molecular differences between stages and species.</title>
        <authorList>
            <person name="Pasi K.K."/>
            <person name="La Rosa G."/>
            <person name="Gomez-Morales M.A."/>
            <person name="Tosini F."/>
            <person name="Sumanam S."/>
            <person name="Young N.D."/>
            <person name="Chang B.C."/>
            <person name="Robin G.B."/>
        </authorList>
    </citation>
    <scope>NUCLEOTIDE SEQUENCE [LARGE SCALE GENOMIC DNA]</scope>
    <source>
        <strain evidence="1">ISS534</strain>
    </source>
</reference>
<gene>
    <name evidence="1" type="ORF">TSPI_09220</name>
</gene>
<dbReference type="EMBL" id="JBEUSY010000412">
    <property type="protein sequence ID" value="KAL1234323.1"/>
    <property type="molecule type" value="Genomic_DNA"/>
</dbReference>
<name>A0ABR3KED6_TRISP</name>
<evidence type="ECO:0000313" key="2">
    <source>
        <dbReference type="Proteomes" id="UP001558632"/>
    </source>
</evidence>
<comment type="caution">
    <text evidence="1">The sequence shown here is derived from an EMBL/GenBank/DDBJ whole genome shotgun (WGS) entry which is preliminary data.</text>
</comment>
<sequence length="120" mass="14130">MMDNISDTDFSVYYPDMRLHPKIVPTTQAGLDELRARPEAMDDILISLNYPNVPTPVLHCPQQKGLTKKVFEYPTQMFRYSQLAGFYLIYAYLICDLAHPIMKDAYLQTYFEYKLYILKF</sequence>
<evidence type="ECO:0000313" key="1">
    <source>
        <dbReference type="EMBL" id="KAL1234323.1"/>
    </source>
</evidence>
<protein>
    <submittedName>
        <fullName evidence="1">Protein TANC1</fullName>
    </submittedName>
</protein>
<organism evidence="1 2">
    <name type="scientific">Trichinella spiralis</name>
    <name type="common">Trichina worm</name>
    <dbReference type="NCBI Taxonomy" id="6334"/>
    <lineage>
        <taxon>Eukaryota</taxon>
        <taxon>Metazoa</taxon>
        <taxon>Ecdysozoa</taxon>
        <taxon>Nematoda</taxon>
        <taxon>Enoplea</taxon>
        <taxon>Dorylaimia</taxon>
        <taxon>Trichinellida</taxon>
        <taxon>Trichinellidae</taxon>
        <taxon>Trichinella</taxon>
    </lineage>
</organism>
<dbReference type="Proteomes" id="UP001558632">
    <property type="component" value="Unassembled WGS sequence"/>
</dbReference>
<proteinExistence type="predicted"/>